<feature type="region of interest" description="Disordered" evidence="1">
    <location>
        <begin position="1"/>
        <end position="46"/>
    </location>
</feature>
<dbReference type="AlphaFoldDB" id="A0A0J8U5W8"/>
<evidence type="ECO:0000313" key="3">
    <source>
        <dbReference type="Proteomes" id="UP000037594"/>
    </source>
</evidence>
<gene>
    <name evidence="2" type="ORF">ACT17_23365</name>
</gene>
<evidence type="ECO:0000256" key="1">
    <source>
        <dbReference type="SAM" id="MobiDB-lite"/>
    </source>
</evidence>
<organism evidence="2 3">
    <name type="scientific">Mycolicibacterium conceptionense</name>
    <dbReference type="NCBI Taxonomy" id="451644"/>
    <lineage>
        <taxon>Bacteria</taxon>
        <taxon>Bacillati</taxon>
        <taxon>Actinomycetota</taxon>
        <taxon>Actinomycetes</taxon>
        <taxon>Mycobacteriales</taxon>
        <taxon>Mycobacteriaceae</taxon>
        <taxon>Mycolicibacterium</taxon>
    </lineage>
</organism>
<proteinExistence type="predicted"/>
<dbReference type="PATRIC" id="fig|451644.5.peg.4822"/>
<dbReference type="EMBL" id="LFOD01000026">
    <property type="protein sequence ID" value="KMV15835.1"/>
    <property type="molecule type" value="Genomic_DNA"/>
</dbReference>
<sequence>MKLNNIDKALAPKPEPDLWDERPEPTEPTEPARALTWGPRTGADFPTAHAVGEELREQRRQGRPLAQPEPVRYWGIHEYEFFDHDETVRKIHAREETDYYDFLKVMLIDTKGIGSAPVVAVDEWREVPGYPGYLLHSRTRELWRQAREVALPNGNVRRYPARLLTAKNGAFSLTVDGRTTSRGVNALWSETFPEFVKKSRKRKAGEWDDTVNLREEKLERTEGVAEWLEGDAASIVTRPE</sequence>
<dbReference type="OrthoDB" id="4764756at2"/>
<feature type="compositionally biased region" description="Basic and acidic residues" evidence="1">
    <location>
        <begin position="14"/>
        <end position="25"/>
    </location>
</feature>
<evidence type="ECO:0000313" key="2">
    <source>
        <dbReference type="EMBL" id="KMV15835.1"/>
    </source>
</evidence>
<dbReference type="Proteomes" id="UP000037594">
    <property type="component" value="Unassembled WGS sequence"/>
</dbReference>
<comment type="caution">
    <text evidence="2">The sequence shown here is derived from an EMBL/GenBank/DDBJ whole genome shotgun (WGS) entry which is preliminary data.</text>
</comment>
<name>A0A0J8U5W8_9MYCO</name>
<accession>A0A0J8U5W8</accession>
<reference evidence="2 3" key="1">
    <citation type="submission" date="2015-06" db="EMBL/GenBank/DDBJ databases">
        <title>Genome sequence of Mycobacterium conceptionense strain MLE.</title>
        <authorList>
            <person name="Greninger A.L."/>
            <person name="Cunningham G."/>
            <person name="Chiu C.Y."/>
            <person name="Miller S."/>
        </authorList>
    </citation>
    <scope>NUCLEOTIDE SEQUENCE [LARGE SCALE GENOMIC DNA]</scope>
    <source>
        <strain evidence="2 3">MLE</strain>
    </source>
</reference>
<protein>
    <submittedName>
        <fullName evidence="2">Uncharacterized protein</fullName>
    </submittedName>
</protein>
<dbReference type="RefSeq" id="WP_048896280.1">
    <property type="nucleotide sequence ID" value="NZ_LFOD01000026.1"/>
</dbReference>